<evidence type="ECO:0008006" key="3">
    <source>
        <dbReference type="Google" id="ProtNLM"/>
    </source>
</evidence>
<evidence type="ECO:0000313" key="2">
    <source>
        <dbReference type="Proteomes" id="UP000287385"/>
    </source>
</evidence>
<dbReference type="RefSeq" id="WP_124297775.1">
    <property type="nucleotide sequence ID" value="NZ_BDEV01000131.1"/>
</dbReference>
<gene>
    <name evidence="1" type="ORF">NBRC3278_2990</name>
</gene>
<accession>A0A401X838</accession>
<organism evidence="1 2">
    <name type="scientific">Acetobacter pasteurianus NBRC 3278</name>
    <dbReference type="NCBI Taxonomy" id="1226660"/>
    <lineage>
        <taxon>Bacteria</taxon>
        <taxon>Pseudomonadati</taxon>
        <taxon>Pseudomonadota</taxon>
        <taxon>Alphaproteobacteria</taxon>
        <taxon>Acetobacterales</taxon>
        <taxon>Acetobacteraceae</taxon>
        <taxon>Acetobacter</taxon>
    </lineage>
</organism>
<dbReference type="Proteomes" id="UP000287385">
    <property type="component" value="Unassembled WGS sequence"/>
</dbReference>
<reference evidence="1 2" key="1">
    <citation type="submission" date="2016-06" db="EMBL/GenBank/DDBJ databases">
        <title>Acetobacter pasteurianus NBRC 3278 whole genome sequencing project.</title>
        <authorList>
            <person name="Matsutani M."/>
            <person name="Shiwa Y."/>
            <person name="Okamoto-Kainuma A."/>
            <person name="Ishikawa M."/>
            <person name="Koizumi Y."/>
            <person name="Yoshikawa H."/>
            <person name="Yakushi T."/>
            <person name="Matsushita K."/>
        </authorList>
    </citation>
    <scope>NUCLEOTIDE SEQUENCE [LARGE SCALE GENOMIC DNA]</scope>
    <source>
        <strain evidence="1 2">NBRC 3278</strain>
    </source>
</reference>
<sequence length="129" mass="14719">MNLRSIANGMTSRVNSNKTVVWRRNVGWDQDPVTFKRAPKYQSIVLSANIQPVSSTDLEFVDGINKQGYSRAVYLNARAMGQLRSELRGGDLFTFCGQEWLVTQVPEDWDENGWCRVIVTRQDKCCQIS</sequence>
<proteinExistence type="predicted"/>
<keyword evidence="2" id="KW-1185">Reference proteome</keyword>
<dbReference type="AlphaFoldDB" id="A0A401X838"/>
<name>A0A401X838_ACEPA</name>
<evidence type="ECO:0000313" key="1">
    <source>
        <dbReference type="EMBL" id="GCD63897.1"/>
    </source>
</evidence>
<dbReference type="EMBL" id="BDEV01000131">
    <property type="protein sequence ID" value="GCD63897.1"/>
    <property type="molecule type" value="Genomic_DNA"/>
</dbReference>
<comment type="caution">
    <text evidence="1">The sequence shown here is derived from an EMBL/GenBank/DDBJ whole genome shotgun (WGS) entry which is preliminary data.</text>
</comment>
<protein>
    <recommendedName>
        <fullName evidence="3">Phage protein</fullName>
    </recommendedName>
</protein>